<dbReference type="AlphaFoldDB" id="A0A6C0ETY4"/>
<accession>A0A6C0ETY4</accession>
<reference evidence="2" key="1">
    <citation type="journal article" date="2020" name="Nature">
        <title>Giant virus diversity and host interactions through global metagenomics.</title>
        <authorList>
            <person name="Schulz F."/>
            <person name="Roux S."/>
            <person name="Paez-Espino D."/>
            <person name="Jungbluth S."/>
            <person name="Walsh D.A."/>
            <person name="Denef V.J."/>
            <person name="McMahon K.D."/>
            <person name="Konstantinidis K.T."/>
            <person name="Eloe-Fadrosh E.A."/>
            <person name="Kyrpides N.C."/>
            <person name="Woyke T."/>
        </authorList>
    </citation>
    <scope>NUCLEOTIDE SEQUENCE</scope>
    <source>
        <strain evidence="2">GVMAG-M-3300009161-30</strain>
    </source>
</reference>
<dbReference type="EMBL" id="MN738946">
    <property type="protein sequence ID" value="QHT32644.1"/>
    <property type="molecule type" value="Genomic_DNA"/>
</dbReference>
<sequence length="125" mass="14343">MKSKMNMKFVLLVLYWLFLNVMVNIACQLAFFLQTTLKPGASIYEKLLTSEFWATIEWLFLIPSQRMGIAFLNPAQLAMSSYVFGFLAQIISNEFWLNIYTSIDDYMGMVLILVGMGLSKLRAFG</sequence>
<organism evidence="2">
    <name type="scientific">viral metagenome</name>
    <dbReference type="NCBI Taxonomy" id="1070528"/>
    <lineage>
        <taxon>unclassified sequences</taxon>
        <taxon>metagenomes</taxon>
        <taxon>organismal metagenomes</taxon>
    </lineage>
</organism>
<feature type="transmembrane region" description="Helical" evidence="1">
    <location>
        <begin position="79"/>
        <end position="100"/>
    </location>
</feature>
<keyword evidence="1" id="KW-0812">Transmembrane</keyword>
<name>A0A6C0ETY4_9ZZZZ</name>
<protein>
    <submittedName>
        <fullName evidence="2">Uncharacterized protein</fullName>
    </submittedName>
</protein>
<proteinExistence type="predicted"/>
<keyword evidence="1" id="KW-1133">Transmembrane helix</keyword>
<feature type="transmembrane region" description="Helical" evidence="1">
    <location>
        <begin position="106"/>
        <end position="124"/>
    </location>
</feature>
<evidence type="ECO:0000256" key="1">
    <source>
        <dbReference type="SAM" id="Phobius"/>
    </source>
</evidence>
<evidence type="ECO:0000313" key="2">
    <source>
        <dbReference type="EMBL" id="QHT32644.1"/>
    </source>
</evidence>
<keyword evidence="1" id="KW-0472">Membrane</keyword>